<keyword evidence="3" id="KW-1185">Reference proteome</keyword>
<evidence type="ECO:0000256" key="1">
    <source>
        <dbReference type="SAM" id="MobiDB-lite"/>
    </source>
</evidence>
<gene>
    <name evidence="2" type="ORF">NRB56_39210</name>
</gene>
<comment type="caution">
    <text evidence="2">The sequence shown here is derived from an EMBL/GenBank/DDBJ whole genome shotgun (WGS) entry which is preliminary data.</text>
</comment>
<reference evidence="2 3" key="1">
    <citation type="submission" date="2019-10" db="EMBL/GenBank/DDBJ databases">
        <title>Nocardia macrotermitis sp. nov. and Nocardia aurantia sp. nov., isolated from the gut of fungus growing-termite Macrotermes natalensis.</title>
        <authorList>
            <person name="Benndorf R."/>
            <person name="Schwitalla J."/>
            <person name="Martin K."/>
            <person name="De Beer W."/>
            <person name="Kaster A.-K."/>
            <person name="Vollmers J."/>
            <person name="Poulsen M."/>
            <person name="Beemelmanns C."/>
        </authorList>
    </citation>
    <scope>NUCLEOTIDE SEQUENCE [LARGE SCALE GENOMIC DNA]</scope>
    <source>
        <strain evidence="2 3">RB56</strain>
    </source>
</reference>
<feature type="region of interest" description="Disordered" evidence="1">
    <location>
        <begin position="83"/>
        <end position="106"/>
    </location>
</feature>
<dbReference type="RefSeq" id="WP_153344188.1">
    <property type="nucleotide sequence ID" value="NZ_WEGI01000008.1"/>
</dbReference>
<proteinExistence type="predicted"/>
<sequence length="106" mass="11183">MNGIANIARAGINSGTPEMTFVSVSRGVLALQGTGLSIASVFGAEMQAPKHVIKTDKHAWGWHPVAAKAAIEAYGADQPVGAPAARLRNASPPVTVISRRRRSRQR</sequence>
<organism evidence="2 3">
    <name type="scientific">Nocardia aurantia</name>
    <dbReference type="NCBI Taxonomy" id="2585199"/>
    <lineage>
        <taxon>Bacteria</taxon>
        <taxon>Bacillati</taxon>
        <taxon>Actinomycetota</taxon>
        <taxon>Actinomycetes</taxon>
        <taxon>Mycobacteriales</taxon>
        <taxon>Nocardiaceae</taxon>
        <taxon>Nocardia</taxon>
    </lineage>
</organism>
<accession>A0A7K0DRV7</accession>
<dbReference type="Proteomes" id="UP000431401">
    <property type="component" value="Unassembled WGS sequence"/>
</dbReference>
<dbReference type="EMBL" id="WEGI01000008">
    <property type="protein sequence ID" value="MQY28338.1"/>
    <property type="molecule type" value="Genomic_DNA"/>
</dbReference>
<evidence type="ECO:0000313" key="3">
    <source>
        <dbReference type="Proteomes" id="UP000431401"/>
    </source>
</evidence>
<dbReference type="OrthoDB" id="4569554at2"/>
<evidence type="ECO:0000313" key="2">
    <source>
        <dbReference type="EMBL" id="MQY28338.1"/>
    </source>
</evidence>
<dbReference type="AlphaFoldDB" id="A0A7K0DRV7"/>
<protein>
    <submittedName>
        <fullName evidence="2">Uncharacterized protein</fullName>
    </submittedName>
</protein>
<name>A0A7K0DRV7_9NOCA</name>